<feature type="domain" description="C3H1-type" evidence="7">
    <location>
        <begin position="35"/>
        <end position="63"/>
    </location>
</feature>
<keyword evidence="1 5" id="KW-0479">Metal-binding</keyword>
<gene>
    <name evidence="8" type="ORF">F0562_023302</name>
</gene>
<dbReference type="PANTHER" id="PTHR12506">
    <property type="entry name" value="PROTEIN PHOSPHATASE RELATED"/>
    <property type="match status" value="1"/>
</dbReference>
<evidence type="ECO:0000259" key="7">
    <source>
        <dbReference type="PROSITE" id="PS50103"/>
    </source>
</evidence>
<feature type="domain" description="C3H1-type" evidence="7">
    <location>
        <begin position="82"/>
        <end position="103"/>
    </location>
</feature>
<evidence type="ECO:0000256" key="1">
    <source>
        <dbReference type="ARBA" id="ARBA00022723"/>
    </source>
</evidence>
<evidence type="ECO:0000256" key="3">
    <source>
        <dbReference type="ARBA" id="ARBA00022833"/>
    </source>
</evidence>
<dbReference type="PROSITE" id="PS50103">
    <property type="entry name" value="ZF_C3H1"/>
    <property type="match status" value="2"/>
</dbReference>
<evidence type="ECO:0000256" key="2">
    <source>
        <dbReference type="ARBA" id="ARBA00022771"/>
    </source>
</evidence>
<accession>A0A5J5BIR3</accession>
<feature type="region of interest" description="Disordered" evidence="6">
    <location>
        <begin position="1"/>
        <end position="32"/>
    </location>
</feature>
<sequence length="144" mass="16460">MQKTSEPSTPSMGRVSSIEKAVGGMRSGEGEYPERVGQPECLYYMKIAVCRLGPSCKYYHLRVREGGGSVGPMALNIFGRRPHYMKTRICNFGESCKYHHPRVGQGRWICELSGIEYIWISTTTRGKRVFVFSENKQVQLWFKL</sequence>
<proteinExistence type="predicted"/>
<reference evidence="8 9" key="1">
    <citation type="submission" date="2019-09" db="EMBL/GenBank/DDBJ databases">
        <title>A chromosome-level genome assembly of the Chinese tupelo Nyssa sinensis.</title>
        <authorList>
            <person name="Yang X."/>
            <person name="Kang M."/>
            <person name="Yang Y."/>
            <person name="Xiong H."/>
            <person name="Wang M."/>
            <person name="Zhang Z."/>
            <person name="Wang Z."/>
            <person name="Wu H."/>
            <person name="Ma T."/>
            <person name="Liu J."/>
            <person name="Xi Z."/>
        </authorList>
    </citation>
    <scope>NUCLEOTIDE SEQUENCE [LARGE SCALE GENOMIC DNA]</scope>
    <source>
        <strain evidence="8">J267</strain>
        <tissue evidence="8">Leaf</tissue>
    </source>
</reference>
<feature type="zinc finger region" description="C3H1-type" evidence="5">
    <location>
        <begin position="35"/>
        <end position="63"/>
    </location>
</feature>
<protein>
    <recommendedName>
        <fullName evidence="7">C3H1-type domain-containing protein</fullName>
    </recommendedName>
</protein>
<dbReference type="GO" id="GO:0003729">
    <property type="term" value="F:mRNA binding"/>
    <property type="evidence" value="ECO:0007669"/>
    <property type="project" value="TreeGrafter"/>
</dbReference>
<dbReference type="PANTHER" id="PTHR12506:SF41">
    <property type="entry name" value="ZINC FINGER CCCH DOMAIN-CONTAINING PROTEIN 58"/>
    <property type="match status" value="1"/>
</dbReference>
<dbReference type="OrthoDB" id="6053at2759"/>
<organism evidence="8 9">
    <name type="scientific">Nyssa sinensis</name>
    <dbReference type="NCBI Taxonomy" id="561372"/>
    <lineage>
        <taxon>Eukaryota</taxon>
        <taxon>Viridiplantae</taxon>
        <taxon>Streptophyta</taxon>
        <taxon>Embryophyta</taxon>
        <taxon>Tracheophyta</taxon>
        <taxon>Spermatophyta</taxon>
        <taxon>Magnoliopsida</taxon>
        <taxon>eudicotyledons</taxon>
        <taxon>Gunneridae</taxon>
        <taxon>Pentapetalae</taxon>
        <taxon>asterids</taxon>
        <taxon>Cornales</taxon>
        <taxon>Nyssaceae</taxon>
        <taxon>Nyssa</taxon>
    </lineage>
</organism>
<keyword evidence="4" id="KW-0238">DNA-binding</keyword>
<dbReference type="EMBL" id="CM018035">
    <property type="protein sequence ID" value="KAA8542150.1"/>
    <property type="molecule type" value="Genomic_DNA"/>
</dbReference>
<keyword evidence="2 5" id="KW-0863">Zinc-finger</keyword>
<evidence type="ECO:0000256" key="6">
    <source>
        <dbReference type="SAM" id="MobiDB-lite"/>
    </source>
</evidence>
<feature type="compositionally biased region" description="Polar residues" evidence="6">
    <location>
        <begin position="1"/>
        <end position="11"/>
    </location>
</feature>
<dbReference type="Proteomes" id="UP000325577">
    <property type="component" value="Linkage Group LG12"/>
</dbReference>
<dbReference type="InterPro" id="IPR050974">
    <property type="entry name" value="Plant_ZF_CCCH"/>
</dbReference>
<name>A0A5J5BIR3_9ASTE</name>
<feature type="zinc finger region" description="C3H1-type" evidence="5">
    <location>
        <begin position="82"/>
        <end position="103"/>
    </location>
</feature>
<evidence type="ECO:0000313" key="8">
    <source>
        <dbReference type="EMBL" id="KAA8542150.1"/>
    </source>
</evidence>
<dbReference type="Pfam" id="PF00642">
    <property type="entry name" value="zf-CCCH"/>
    <property type="match status" value="2"/>
</dbReference>
<evidence type="ECO:0000313" key="9">
    <source>
        <dbReference type="Proteomes" id="UP000325577"/>
    </source>
</evidence>
<dbReference type="GO" id="GO:0008270">
    <property type="term" value="F:zinc ion binding"/>
    <property type="evidence" value="ECO:0007669"/>
    <property type="project" value="UniProtKB-KW"/>
</dbReference>
<dbReference type="GO" id="GO:0003677">
    <property type="term" value="F:DNA binding"/>
    <property type="evidence" value="ECO:0007669"/>
    <property type="project" value="UniProtKB-KW"/>
</dbReference>
<dbReference type="Gene3D" id="4.10.1000.10">
    <property type="entry name" value="Zinc finger, CCCH-type"/>
    <property type="match status" value="1"/>
</dbReference>
<dbReference type="SMART" id="SM00356">
    <property type="entry name" value="ZnF_C3H1"/>
    <property type="match status" value="2"/>
</dbReference>
<evidence type="ECO:0000256" key="5">
    <source>
        <dbReference type="PROSITE-ProRule" id="PRU00723"/>
    </source>
</evidence>
<dbReference type="InterPro" id="IPR000571">
    <property type="entry name" value="Znf_CCCH"/>
</dbReference>
<evidence type="ECO:0000256" key="4">
    <source>
        <dbReference type="ARBA" id="ARBA00023125"/>
    </source>
</evidence>
<keyword evidence="9" id="KW-1185">Reference proteome</keyword>
<keyword evidence="3 5" id="KW-0862">Zinc</keyword>
<dbReference type="AlphaFoldDB" id="A0A5J5BIR3"/>